<evidence type="ECO:0000256" key="3">
    <source>
        <dbReference type="ARBA" id="ARBA00022989"/>
    </source>
</evidence>
<protein>
    <submittedName>
        <fullName evidence="7">MFS transporter</fullName>
    </submittedName>
</protein>
<keyword evidence="3 5" id="KW-1133">Transmembrane helix</keyword>
<keyword evidence="4 5" id="KW-0472">Membrane</keyword>
<feature type="transmembrane region" description="Helical" evidence="5">
    <location>
        <begin position="141"/>
        <end position="159"/>
    </location>
</feature>
<sequence length="472" mass="51542">MLKMWAFNAEESAKPLQYALLCALLSLSFGYDLGQLFVNQQFLNDFFILSGNEGDVILGTFILGLILGFFLGGFLNYGSGRRLCLLCGAALGILSIIASMFAPNLSILLCTQFVIGFAAALFLFSAILYCAEITLPRQRGLACCLPWVLLSGGIFLAVITREINPIHGMPVMALGLCIFNLLLLIIAVLRLPESPRYLASVGQSDRALSVLFRLRLNMSIAARELAGINEGFRQETRGAQFFFQSAAFRYVFWTLICLTLLLHASGLTLVPFALSDLFLLQHDVVRYQSYDLTYGLLKAACAVVFFGTVTAALMADRIGRRVLLCGAALLINLALLLLFLGFLGSTLFFAPLFITLGVLLYIYAATILLVGLLALLLPELSPGRGREFAAICVLITSAVASLFVMQVYYQLVAVLGFTLLFGLCLLCSVLLTLLCLQVVPNTSSASLEGIENRLMEGVPLRSLGRLRDRRDD</sequence>
<accession>A0A9E2KM26</accession>
<dbReference type="Gene3D" id="1.20.1250.20">
    <property type="entry name" value="MFS general substrate transporter like domains"/>
    <property type="match status" value="1"/>
</dbReference>
<proteinExistence type="predicted"/>
<dbReference type="PANTHER" id="PTHR48021">
    <property type="match status" value="1"/>
</dbReference>
<dbReference type="InterPro" id="IPR005829">
    <property type="entry name" value="Sugar_transporter_CS"/>
</dbReference>
<organism evidence="7 8">
    <name type="scientific">Candidatus Anaerobiospirillum merdipullorum</name>
    <dbReference type="NCBI Taxonomy" id="2838450"/>
    <lineage>
        <taxon>Bacteria</taxon>
        <taxon>Pseudomonadati</taxon>
        <taxon>Pseudomonadota</taxon>
        <taxon>Gammaproteobacteria</taxon>
        <taxon>Aeromonadales</taxon>
        <taxon>Succinivibrionaceae</taxon>
        <taxon>Anaerobiospirillum</taxon>
    </lineage>
</organism>
<dbReference type="PROSITE" id="PS50850">
    <property type="entry name" value="MFS"/>
    <property type="match status" value="1"/>
</dbReference>
<feature type="transmembrane region" description="Helical" evidence="5">
    <location>
        <begin position="348"/>
        <end position="376"/>
    </location>
</feature>
<reference evidence="7" key="1">
    <citation type="journal article" date="2021" name="PeerJ">
        <title>Extensive microbial diversity within the chicken gut microbiome revealed by metagenomics and culture.</title>
        <authorList>
            <person name="Gilroy R."/>
            <person name="Ravi A."/>
            <person name="Getino M."/>
            <person name="Pursley I."/>
            <person name="Horton D.L."/>
            <person name="Alikhan N.F."/>
            <person name="Baker D."/>
            <person name="Gharbi K."/>
            <person name="Hall N."/>
            <person name="Watson M."/>
            <person name="Adriaenssens E.M."/>
            <person name="Foster-Nyarko E."/>
            <person name="Jarju S."/>
            <person name="Secka A."/>
            <person name="Antonio M."/>
            <person name="Oren A."/>
            <person name="Chaudhuri R.R."/>
            <person name="La Ragione R."/>
            <person name="Hildebrand F."/>
            <person name="Pallen M.J."/>
        </authorList>
    </citation>
    <scope>NUCLEOTIDE SEQUENCE</scope>
    <source>
        <strain evidence="7">687</strain>
    </source>
</reference>
<comment type="subcellular location">
    <subcellularLocation>
        <location evidence="1">Membrane</location>
        <topology evidence="1">Multi-pass membrane protein</topology>
    </subcellularLocation>
</comment>
<feature type="transmembrane region" description="Helical" evidence="5">
    <location>
        <begin position="171"/>
        <end position="189"/>
    </location>
</feature>
<dbReference type="AlphaFoldDB" id="A0A9E2KM26"/>
<comment type="caution">
    <text evidence="7">The sequence shown here is derived from an EMBL/GenBank/DDBJ whole genome shotgun (WGS) entry which is preliminary data.</text>
</comment>
<feature type="transmembrane region" description="Helical" evidence="5">
    <location>
        <begin position="54"/>
        <end position="76"/>
    </location>
</feature>
<feature type="transmembrane region" description="Helical" evidence="5">
    <location>
        <begin position="106"/>
        <end position="129"/>
    </location>
</feature>
<feature type="transmembrane region" description="Helical" evidence="5">
    <location>
        <begin position="83"/>
        <end position="100"/>
    </location>
</feature>
<dbReference type="GO" id="GO:0016020">
    <property type="term" value="C:membrane"/>
    <property type="evidence" value="ECO:0007669"/>
    <property type="project" value="UniProtKB-SubCell"/>
</dbReference>
<keyword evidence="2 5" id="KW-0812">Transmembrane</keyword>
<dbReference type="Pfam" id="PF00083">
    <property type="entry name" value="Sugar_tr"/>
    <property type="match status" value="1"/>
</dbReference>
<feature type="domain" description="Major facilitator superfamily (MFS) profile" evidence="6">
    <location>
        <begin position="18"/>
        <end position="443"/>
    </location>
</feature>
<feature type="transmembrane region" description="Helical" evidence="5">
    <location>
        <begin position="250"/>
        <end position="274"/>
    </location>
</feature>
<dbReference type="InterPro" id="IPR036259">
    <property type="entry name" value="MFS_trans_sf"/>
</dbReference>
<evidence type="ECO:0000256" key="4">
    <source>
        <dbReference type="ARBA" id="ARBA00023136"/>
    </source>
</evidence>
<evidence type="ECO:0000313" key="8">
    <source>
        <dbReference type="Proteomes" id="UP000824150"/>
    </source>
</evidence>
<dbReference type="GO" id="GO:0022857">
    <property type="term" value="F:transmembrane transporter activity"/>
    <property type="evidence" value="ECO:0007669"/>
    <property type="project" value="InterPro"/>
</dbReference>
<evidence type="ECO:0000256" key="5">
    <source>
        <dbReference type="SAM" id="Phobius"/>
    </source>
</evidence>
<evidence type="ECO:0000256" key="1">
    <source>
        <dbReference type="ARBA" id="ARBA00004141"/>
    </source>
</evidence>
<dbReference type="PANTHER" id="PTHR48021:SF1">
    <property type="entry name" value="GH07001P-RELATED"/>
    <property type="match status" value="1"/>
</dbReference>
<feature type="transmembrane region" description="Helical" evidence="5">
    <location>
        <begin position="322"/>
        <end position="342"/>
    </location>
</feature>
<dbReference type="Proteomes" id="UP000824150">
    <property type="component" value="Unassembled WGS sequence"/>
</dbReference>
<feature type="transmembrane region" description="Helical" evidence="5">
    <location>
        <begin position="388"/>
        <end position="409"/>
    </location>
</feature>
<dbReference type="PROSITE" id="PS00216">
    <property type="entry name" value="SUGAR_TRANSPORT_1"/>
    <property type="match status" value="1"/>
</dbReference>
<reference evidence="7" key="2">
    <citation type="submission" date="2021-04" db="EMBL/GenBank/DDBJ databases">
        <authorList>
            <person name="Gilroy R."/>
        </authorList>
    </citation>
    <scope>NUCLEOTIDE SEQUENCE</scope>
    <source>
        <strain evidence="7">687</strain>
    </source>
</reference>
<name>A0A9E2KM26_9GAMM</name>
<dbReference type="InterPro" id="IPR005828">
    <property type="entry name" value="MFS_sugar_transport-like"/>
</dbReference>
<dbReference type="InterPro" id="IPR020846">
    <property type="entry name" value="MFS_dom"/>
</dbReference>
<evidence type="ECO:0000259" key="6">
    <source>
        <dbReference type="PROSITE" id="PS50850"/>
    </source>
</evidence>
<feature type="transmembrane region" description="Helical" evidence="5">
    <location>
        <begin position="415"/>
        <end position="436"/>
    </location>
</feature>
<dbReference type="InterPro" id="IPR050549">
    <property type="entry name" value="MFS_Trehalose_Transporter"/>
</dbReference>
<feature type="transmembrane region" description="Helical" evidence="5">
    <location>
        <begin position="294"/>
        <end position="315"/>
    </location>
</feature>
<evidence type="ECO:0000256" key="2">
    <source>
        <dbReference type="ARBA" id="ARBA00022692"/>
    </source>
</evidence>
<dbReference type="SUPFAM" id="SSF103473">
    <property type="entry name" value="MFS general substrate transporter"/>
    <property type="match status" value="1"/>
</dbReference>
<dbReference type="EMBL" id="JAHLFG010000032">
    <property type="protein sequence ID" value="MBU3826434.1"/>
    <property type="molecule type" value="Genomic_DNA"/>
</dbReference>
<gene>
    <name evidence="7" type="ORF">IAA31_02975</name>
</gene>
<evidence type="ECO:0000313" key="7">
    <source>
        <dbReference type="EMBL" id="MBU3826434.1"/>
    </source>
</evidence>